<evidence type="ECO:0000256" key="2">
    <source>
        <dbReference type="ARBA" id="ARBA00022603"/>
    </source>
</evidence>
<dbReference type="PANTHER" id="PTHR12176">
    <property type="entry name" value="SAM-DEPENDENT METHYLTRANSFERASE SUPERFAMILY PROTEIN"/>
    <property type="match status" value="1"/>
</dbReference>
<reference evidence="4 5" key="1">
    <citation type="journal article" date="2004" name="Science">
        <title>The genome of the diatom Thalassiosira pseudonana: ecology, evolution, and metabolism.</title>
        <authorList>
            <person name="Armbrust E.V."/>
            <person name="Berges J.A."/>
            <person name="Bowler C."/>
            <person name="Green B.R."/>
            <person name="Martinez D."/>
            <person name="Putnam N.H."/>
            <person name="Zhou S."/>
            <person name="Allen A.E."/>
            <person name="Apt K.E."/>
            <person name="Bechner M."/>
            <person name="Brzezinski M.A."/>
            <person name="Chaal B.K."/>
            <person name="Chiovitti A."/>
            <person name="Davis A.K."/>
            <person name="Demarest M.S."/>
            <person name="Detter J.C."/>
            <person name="Glavina T."/>
            <person name="Goodstein D."/>
            <person name="Hadi M.Z."/>
            <person name="Hellsten U."/>
            <person name="Hildebrand M."/>
            <person name="Jenkins B.D."/>
            <person name="Jurka J."/>
            <person name="Kapitonov V.V."/>
            <person name="Kroger N."/>
            <person name="Lau W.W."/>
            <person name="Lane T.W."/>
            <person name="Larimer F.W."/>
            <person name="Lippmeier J.C."/>
            <person name="Lucas S."/>
            <person name="Medina M."/>
            <person name="Montsant A."/>
            <person name="Obornik M."/>
            <person name="Parker M.S."/>
            <person name="Palenik B."/>
            <person name="Pazour G.J."/>
            <person name="Richardson P.M."/>
            <person name="Rynearson T.A."/>
            <person name="Saito M.A."/>
            <person name="Schwartz D.C."/>
            <person name="Thamatrakoln K."/>
            <person name="Valentin K."/>
            <person name="Vardi A."/>
            <person name="Wilkerson F.P."/>
            <person name="Rokhsar D.S."/>
        </authorList>
    </citation>
    <scope>NUCLEOTIDE SEQUENCE [LARGE SCALE GENOMIC DNA]</scope>
    <source>
        <strain evidence="4 5">CCMP1335</strain>
    </source>
</reference>
<gene>
    <name evidence="4" type="ORF">THAPSDRAFT_1460</name>
</gene>
<evidence type="ECO:0000313" key="4">
    <source>
        <dbReference type="EMBL" id="EED96450.1"/>
    </source>
</evidence>
<keyword evidence="3" id="KW-0808">Transferase</keyword>
<keyword evidence="5" id="KW-1185">Reference proteome</keyword>
<dbReference type="HOGENOM" id="CLU_974824_0_0_1"/>
<dbReference type="EMBL" id="CM000638">
    <property type="protein sequence ID" value="EED96450.1"/>
    <property type="molecule type" value="Genomic_DNA"/>
</dbReference>
<protein>
    <recommendedName>
        <fullName evidence="6">Methyltransferase domain-containing protein</fullName>
    </recommendedName>
</protein>
<dbReference type="eggNOG" id="KOG2352">
    <property type="taxonomic scope" value="Eukaryota"/>
</dbReference>
<dbReference type="PaxDb" id="35128-Thaps1460"/>
<dbReference type="GO" id="GO:0032259">
    <property type="term" value="P:methylation"/>
    <property type="evidence" value="ECO:0007669"/>
    <property type="project" value="UniProtKB-KW"/>
</dbReference>
<proteinExistence type="inferred from homology"/>
<accession>B8BR07</accession>
<comment type="similarity">
    <text evidence="1">Belongs to the methyltransferase superfamily.</text>
</comment>
<reference evidence="4 5" key="2">
    <citation type="journal article" date="2008" name="Nature">
        <title>The Phaeodactylum genome reveals the evolutionary history of diatom genomes.</title>
        <authorList>
            <person name="Bowler C."/>
            <person name="Allen A.E."/>
            <person name="Badger J.H."/>
            <person name="Grimwood J."/>
            <person name="Jabbari K."/>
            <person name="Kuo A."/>
            <person name="Maheswari U."/>
            <person name="Martens C."/>
            <person name="Maumus F."/>
            <person name="Otillar R.P."/>
            <person name="Rayko E."/>
            <person name="Salamov A."/>
            <person name="Vandepoele K."/>
            <person name="Beszteri B."/>
            <person name="Gruber A."/>
            <person name="Heijde M."/>
            <person name="Katinka M."/>
            <person name="Mock T."/>
            <person name="Valentin K."/>
            <person name="Verret F."/>
            <person name="Berges J.A."/>
            <person name="Brownlee C."/>
            <person name="Cadoret J.P."/>
            <person name="Chiovitti A."/>
            <person name="Choi C.J."/>
            <person name="Coesel S."/>
            <person name="De Martino A."/>
            <person name="Detter J.C."/>
            <person name="Durkin C."/>
            <person name="Falciatore A."/>
            <person name="Fournet J."/>
            <person name="Haruta M."/>
            <person name="Huysman M.J."/>
            <person name="Jenkins B.D."/>
            <person name="Jiroutova K."/>
            <person name="Jorgensen R.E."/>
            <person name="Joubert Y."/>
            <person name="Kaplan A."/>
            <person name="Kroger N."/>
            <person name="Kroth P.G."/>
            <person name="La Roche J."/>
            <person name="Lindquist E."/>
            <person name="Lommer M."/>
            <person name="Martin-Jezequel V."/>
            <person name="Lopez P.J."/>
            <person name="Lucas S."/>
            <person name="Mangogna M."/>
            <person name="McGinnis K."/>
            <person name="Medlin L.K."/>
            <person name="Montsant A."/>
            <person name="Oudot-Le Secq M.P."/>
            <person name="Napoli C."/>
            <person name="Obornik M."/>
            <person name="Parker M.S."/>
            <person name="Petit J.L."/>
            <person name="Porcel B.M."/>
            <person name="Poulsen N."/>
            <person name="Robison M."/>
            <person name="Rychlewski L."/>
            <person name="Rynearson T.A."/>
            <person name="Schmutz J."/>
            <person name="Shapiro H."/>
            <person name="Siaut M."/>
            <person name="Stanley M."/>
            <person name="Sussman M.R."/>
            <person name="Taylor A.R."/>
            <person name="Vardi A."/>
            <person name="von Dassow P."/>
            <person name="Vyverman W."/>
            <person name="Willis A."/>
            <person name="Wyrwicz L.S."/>
            <person name="Rokhsar D.S."/>
            <person name="Weissenbach J."/>
            <person name="Armbrust E.V."/>
            <person name="Green B.R."/>
            <person name="Van de Peer Y."/>
            <person name="Grigoriev I.V."/>
        </authorList>
    </citation>
    <scope>NUCLEOTIDE SEQUENCE [LARGE SCALE GENOMIC DNA]</scope>
    <source>
        <strain evidence="4 5">CCMP1335</strain>
    </source>
</reference>
<name>B8BR07_THAPS</name>
<dbReference type="InParanoid" id="B8BR07"/>
<dbReference type="PANTHER" id="PTHR12176:SF80">
    <property type="entry name" value="EEF1A LYSINE METHYLTRANSFERASE 4"/>
    <property type="match status" value="1"/>
</dbReference>
<evidence type="ECO:0008006" key="6">
    <source>
        <dbReference type="Google" id="ProtNLM"/>
    </source>
</evidence>
<dbReference type="OMA" id="ADDCHEW"/>
<dbReference type="SUPFAM" id="SSF53335">
    <property type="entry name" value="S-adenosyl-L-methionine-dependent methyltransferases"/>
    <property type="match status" value="1"/>
</dbReference>
<dbReference type="InterPro" id="IPR051419">
    <property type="entry name" value="Lys/N-term_MeTrsfase_sf"/>
</dbReference>
<organism evidence="4 5">
    <name type="scientific">Thalassiosira pseudonana</name>
    <name type="common">Marine diatom</name>
    <name type="synonym">Cyclotella nana</name>
    <dbReference type="NCBI Taxonomy" id="35128"/>
    <lineage>
        <taxon>Eukaryota</taxon>
        <taxon>Sar</taxon>
        <taxon>Stramenopiles</taxon>
        <taxon>Ochrophyta</taxon>
        <taxon>Bacillariophyta</taxon>
        <taxon>Coscinodiscophyceae</taxon>
        <taxon>Thalassiosirophycidae</taxon>
        <taxon>Thalassiosirales</taxon>
        <taxon>Thalassiosiraceae</taxon>
        <taxon>Thalassiosira</taxon>
    </lineage>
</organism>
<evidence type="ECO:0000256" key="3">
    <source>
        <dbReference type="ARBA" id="ARBA00022679"/>
    </source>
</evidence>
<sequence length="286" mass="32227">MSADDCHEWGDFDLNSLLNFRYHEVDTGDLAGSQTQRPMQSTFSQWMGIQQHISPEEASRVYQEQSTDGANVSNESILLLGCGNSKLGEQLLVNSFQGPVVQLDVSSKVIQIMTQRYQKYLREAAVKRMHFVVDDAATGLTALEHESVGGGVVDKGLLDVLHCSMGKMESNDTTNTSTESDGDSQHPIQTIVESVHRVLQPSRPFLFFSRTGPEYMLKRIFGQDSTNQIRRNWSDVNVVHLVDLNVLMYRFIKASENDLQEEHGKGIANVRVTTRAFRKKMKETKK</sequence>
<keyword evidence="2" id="KW-0489">Methyltransferase</keyword>
<dbReference type="AlphaFoldDB" id="B8BR07"/>
<evidence type="ECO:0000313" key="5">
    <source>
        <dbReference type="Proteomes" id="UP000001449"/>
    </source>
</evidence>
<dbReference type="Proteomes" id="UP000001449">
    <property type="component" value="Chromosome 1"/>
</dbReference>
<dbReference type="Gene3D" id="3.40.50.150">
    <property type="entry name" value="Vaccinia Virus protein VP39"/>
    <property type="match status" value="1"/>
</dbReference>
<evidence type="ECO:0000256" key="1">
    <source>
        <dbReference type="ARBA" id="ARBA00008361"/>
    </source>
</evidence>
<dbReference type="RefSeq" id="XP_002286809.1">
    <property type="nucleotide sequence ID" value="XM_002286773.1"/>
</dbReference>
<dbReference type="GO" id="GO:0008168">
    <property type="term" value="F:methyltransferase activity"/>
    <property type="evidence" value="ECO:0007669"/>
    <property type="project" value="UniProtKB-KW"/>
</dbReference>
<dbReference type="InterPro" id="IPR029063">
    <property type="entry name" value="SAM-dependent_MTases_sf"/>
</dbReference>
<dbReference type="KEGG" id="tps:THAPSDRAFT_1460"/>
<dbReference type="GeneID" id="7445053"/>